<evidence type="ECO:0008006" key="3">
    <source>
        <dbReference type="Google" id="ProtNLM"/>
    </source>
</evidence>
<dbReference type="Proteomes" id="UP000194137">
    <property type="component" value="Chromosome"/>
</dbReference>
<accession>A0A1W6ZMJ8</accession>
<reference evidence="1 2" key="1">
    <citation type="submission" date="2017-05" db="EMBL/GenBank/DDBJ databases">
        <title>Full genome sequence of Pseudorhodoplanes sinuspersici.</title>
        <authorList>
            <person name="Dastgheib S.M.M."/>
            <person name="Shavandi M."/>
            <person name="Tirandaz H."/>
        </authorList>
    </citation>
    <scope>NUCLEOTIDE SEQUENCE [LARGE SCALE GENOMIC DNA]</scope>
    <source>
        <strain evidence="1 2">RIPI110</strain>
    </source>
</reference>
<proteinExistence type="predicted"/>
<name>A0A1W6ZMJ8_9HYPH</name>
<evidence type="ECO:0000313" key="2">
    <source>
        <dbReference type="Proteomes" id="UP000194137"/>
    </source>
</evidence>
<dbReference type="AlphaFoldDB" id="A0A1W6ZMJ8"/>
<protein>
    <recommendedName>
        <fullName evidence="3">DUF1508 domain-containing protein</fullName>
    </recommendedName>
</protein>
<organism evidence="1 2">
    <name type="scientific">Pseudorhodoplanes sinuspersici</name>
    <dbReference type="NCBI Taxonomy" id="1235591"/>
    <lineage>
        <taxon>Bacteria</taxon>
        <taxon>Pseudomonadati</taxon>
        <taxon>Pseudomonadota</taxon>
        <taxon>Alphaproteobacteria</taxon>
        <taxon>Hyphomicrobiales</taxon>
        <taxon>Pseudorhodoplanes</taxon>
    </lineage>
</organism>
<keyword evidence="2" id="KW-1185">Reference proteome</keyword>
<dbReference type="KEGG" id="psin:CAK95_04035"/>
<gene>
    <name evidence="1" type="ORF">CAK95_04035</name>
</gene>
<dbReference type="EMBL" id="CP021112">
    <property type="protein sequence ID" value="ARP98350.1"/>
    <property type="molecule type" value="Genomic_DNA"/>
</dbReference>
<sequence>MQMLQHTDFSVVVKNKARLPRPWRWEIYRAGRRTPIGHSDVYFETASEAKQAGQKALKLLLSEFPE</sequence>
<evidence type="ECO:0000313" key="1">
    <source>
        <dbReference type="EMBL" id="ARP98350.1"/>
    </source>
</evidence>